<evidence type="ECO:0000256" key="1">
    <source>
        <dbReference type="SAM" id="MobiDB-lite"/>
    </source>
</evidence>
<dbReference type="EMBL" id="ONZQ02000008">
    <property type="protein sequence ID" value="SPO03633.1"/>
    <property type="molecule type" value="Genomic_DNA"/>
</dbReference>
<organism evidence="2 3">
    <name type="scientific">Cephalotrichum gorgonifer</name>
    <dbReference type="NCBI Taxonomy" id="2041049"/>
    <lineage>
        <taxon>Eukaryota</taxon>
        <taxon>Fungi</taxon>
        <taxon>Dikarya</taxon>
        <taxon>Ascomycota</taxon>
        <taxon>Pezizomycotina</taxon>
        <taxon>Sordariomycetes</taxon>
        <taxon>Hypocreomycetidae</taxon>
        <taxon>Microascales</taxon>
        <taxon>Microascaceae</taxon>
        <taxon>Cephalotrichum</taxon>
    </lineage>
</organism>
<reference evidence="2" key="1">
    <citation type="submission" date="2018-03" db="EMBL/GenBank/DDBJ databases">
        <authorList>
            <person name="Guldener U."/>
        </authorList>
    </citation>
    <scope>NUCLEOTIDE SEQUENCE</scope>
</reference>
<gene>
    <name evidence="2" type="ORF">DNG_06316</name>
</gene>
<evidence type="ECO:0000313" key="2">
    <source>
        <dbReference type="EMBL" id="SPO03633.1"/>
    </source>
</evidence>
<dbReference type="AlphaFoldDB" id="A0AAE8N1C8"/>
<proteinExistence type="predicted"/>
<sequence>MLWLECKGPAGSIQEVERQALDAAKRYIQAEDNLFIYAMTTIGVSFRFWYYEKQPADGDWVSPSSLEYQEPSQSDNDGEPSSSTYFHRPRGPTDGGEPSSSTLPYHQASKPSEDAGAAAKSMDDPIDKAVLVKVRREQHTLRPDEYLFKDAKGRTLRSTKKDWTRIKHQGKKVWAYQVKKKLYISDIEIK</sequence>
<accession>A0AAE8N1C8</accession>
<comment type="caution">
    <text evidence="2">The sequence shown here is derived from an EMBL/GenBank/DDBJ whole genome shotgun (WGS) entry which is preliminary data.</text>
</comment>
<name>A0AAE8N1C8_9PEZI</name>
<protein>
    <submittedName>
        <fullName evidence="2">Uncharacterized protein</fullName>
    </submittedName>
</protein>
<feature type="compositionally biased region" description="Polar residues" evidence="1">
    <location>
        <begin position="62"/>
        <end position="85"/>
    </location>
</feature>
<evidence type="ECO:0000313" key="3">
    <source>
        <dbReference type="Proteomes" id="UP001187682"/>
    </source>
</evidence>
<feature type="region of interest" description="Disordered" evidence="1">
    <location>
        <begin position="60"/>
        <end position="122"/>
    </location>
</feature>
<dbReference type="Proteomes" id="UP001187682">
    <property type="component" value="Unassembled WGS sequence"/>
</dbReference>
<keyword evidence="3" id="KW-1185">Reference proteome</keyword>